<reference evidence="2 3" key="1">
    <citation type="submission" date="2017-10" db="EMBL/GenBank/DDBJ databases">
        <title>Draft genome of Longibacter Salinarum.</title>
        <authorList>
            <person name="Goh K.M."/>
            <person name="Shamsir M.S."/>
            <person name="Lim S.W."/>
        </authorList>
    </citation>
    <scope>NUCLEOTIDE SEQUENCE [LARGE SCALE GENOMIC DNA]</scope>
    <source>
        <strain evidence="2 3">KCTC 52045</strain>
    </source>
</reference>
<dbReference type="SUPFAM" id="SSF47598">
    <property type="entry name" value="Ribbon-helix-helix"/>
    <property type="match status" value="1"/>
</dbReference>
<dbReference type="EMBL" id="PDEQ01000002">
    <property type="protein sequence ID" value="PEN14319.1"/>
    <property type="molecule type" value="Genomic_DNA"/>
</dbReference>
<organism evidence="2 3">
    <name type="scientific">Longibacter salinarum</name>
    <dbReference type="NCBI Taxonomy" id="1850348"/>
    <lineage>
        <taxon>Bacteria</taxon>
        <taxon>Pseudomonadati</taxon>
        <taxon>Rhodothermota</taxon>
        <taxon>Rhodothermia</taxon>
        <taxon>Rhodothermales</taxon>
        <taxon>Salisaetaceae</taxon>
        <taxon>Longibacter</taxon>
    </lineage>
</organism>
<protein>
    <submittedName>
        <fullName evidence="2">Uncharacterized protein</fullName>
    </submittedName>
</protein>
<dbReference type="AlphaFoldDB" id="A0A2A8D011"/>
<gene>
    <name evidence="2" type="ORF">CRI94_04585</name>
</gene>
<name>A0A2A8D011_9BACT</name>
<sequence>MATESVGVQIDASLLERAARIADSEGRSVESLIEDLLRRRVSSLKEYTGAEDVVDESPEDRTAEDASLNEVWDRMNRSLQDGPDLGFGDSRAA</sequence>
<dbReference type="RefSeq" id="WP_098074498.1">
    <property type="nucleotide sequence ID" value="NZ_PDEQ01000002.1"/>
</dbReference>
<dbReference type="GO" id="GO:0006355">
    <property type="term" value="P:regulation of DNA-templated transcription"/>
    <property type="evidence" value="ECO:0007669"/>
    <property type="project" value="InterPro"/>
</dbReference>
<dbReference type="InterPro" id="IPR010985">
    <property type="entry name" value="Ribbon_hlx_hlx"/>
</dbReference>
<evidence type="ECO:0000256" key="1">
    <source>
        <dbReference type="SAM" id="MobiDB-lite"/>
    </source>
</evidence>
<evidence type="ECO:0000313" key="3">
    <source>
        <dbReference type="Proteomes" id="UP000220102"/>
    </source>
</evidence>
<dbReference type="Proteomes" id="UP000220102">
    <property type="component" value="Unassembled WGS sequence"/>
</dbReference>
<keyword evidence="3" id="KW-1185">Reference proteome</keyword>
<evidence type="ECO:0000313" key="2">
    <source>
        <dbReference type="EMBL" id="PEN14319.1"/>
    </source>
</evidence>
<feature type="region of interest" description="Disordered" evidence="1">
    <location>
        <begin position="47"/>
        <end position="66"/>
    </location>
</feature>
<feature type="region of interest" description="Disordered" evidence="1">
    <location>
        <begin position="74"/>
        <end position="93"/>
    </location>
</feature>
<comment type="caution">
    <text evidence="2">The sequence shown here is derived from an EMBL/GenBank/DDBJ whole genome shotgun (WGS) entry which is preliminary data.</text>
</comment>
<accession>A0A2A8D011</accession>
<proteinExistence type="predicted"/>